<protein>
    <submittedName>
        <fullName evidence="1">Uncharacterized protein</fullName>
    </submittedName>
</protein>
<proteinExistence type="predicted"/>
<evidence type="ECO:0000313" key="1">
    <source>
        <dbReference type="EMBL" id="KAF6718472.1"/>
    </source>
</evidence>
<accession>A0A834F523</accession>
<reference evidence="1" key="1">
    <citation type="journal article" name="BMC Genomics">
        <title>Long-read sequencing and de novo genome assembly of marine medaka (Oryzias melastigma).</title>
        <authorList>
            <person name="Liang P."/>
            <person name="Saqib H.S.A."/>
            <person name="Ni X."/>
            <person name="Shen Y."/>
        </authorList>
    </citation>
    <scope>NUCLEOTIDE SEQUENCE</scope>
    <source>
        <strain evidence="1">Bigg-433</strain>
    </source>
</reference>
<dbReference type="Proteomes" id="UP000646548">
    <property type="component" value="Unassembled WGS sequence"/>
</dbReference>
<evidence type="ECO:0000313" key="2">
    <source>
        <dbReference type="Proteomes" id="UP000646548"/>
    </source>
</evidence>
<gene>
    <name evidence="1" type="ORF">FQA47_019403</name>
</gene>
<comment type="caution">
    <text evidence="1">The sequence shown here is derived from an EMBL/GenBank/DDBJ whole genome shotgun (WGS) entry which is preliminary data.</text>
</comment>
<dbReference type="EMBL" id="WKFB01000736">
    <property type="protein sequence ID" value="KAF6718472.1"/>
    <property type="molecule type" value="Genomic_DNA"/>
</dbReference>
<sequence length="114" mass="12379">MPSPSAVEAARFSSSQTAASVTANLVAAVTGQLDELWFGGCFGRGSNIYHPFLGLMMLKKKKSLIVWPNMGTPSPALTAHGDLKHKLISASNLACFYAAFSLYEKRKFYKAQHP</sequence>
<name>A0A834F523_ORYME</name>
<organism evidence="1 2">
    <name type="scientific">Oryzias melastigma</name>
    <name type="common">Marine medaka</name>
    <dbReference type="NCBI Taxonomy" id="30732"/>
    <lineage>
        <taxon>Eukaryota</taxon>
        <taxon>Metazoa</taxon>
        <taxon>Chordata</taxon>
        <taxon>Craniata</taxon>
        <taxon>Vertebrata</taxon>
        <taxon>Euteleostomi</taxon>
        <taxon>Actinopterygii</taxon>
        <taxon>Neopterygii</taxon>
        <taxon>Teleostei</taxon>
        <taxon>Neoteleostei</taxon>
        <taxon>Acanthomorphata</taxon>
        <taxon>Ovalentaria</taxon>
        <taxon>Atherinomorphae</taxon>
        <taxon>Beloniformes</taxon>
        <taxon>Adrianichthyidae</taxon>
        <taxon>Oryziinae</taxon>
        <taxon>Oryzias</taxon>
    </lineage>
</organism>
<dbReference type="AlphaFoldDB" id="A0A834F523"/>